<dbReference type="STRING" id="349521.HCH_00791"/>
<protein>
    <submittedName>
        <fullName evidence="1">Uncharacterized conserved protein</fullName>
    </submittedName>
</protein>
<dbReference type="Proteomes" id="UP000000238">
    <property type="component" value="Chromosome"/>
</dbReference>
<dbReference type="PIRSF" id="PIRSF024492">
    <property type="entry name" value="UCP024492"/>
    <property type="match status" value="1"/>
</dbReference>
<dbReference type="InterPro" id="IPR007438">
    <property type="entry name" value="DUF488"/>
</dbReference>
<dbReference type="OrthoDB" id="9789109at2"/>
<dbReference type="AlphaFoldDB" id="Q2SNT8"/>
<dbReference type="HOGENOM" id="CLU_077467_1_1_6"/>
<name>Q2SNT8_HAHCH</name>
<accession>Q2SNT8</accession>
<keyword evidence="2" id="KW-1185">Reference proteome</keyword>
<dbReference type="PANTHER" id="PTHR39337">
    <property type="entry name" value="BLR5642 PROTEIN"/>
    <property type="match status" value="1"/>
</dbReference>
<reference evidence="1 2" key="1">
    <citation type="journal article" date="2005" name="Nucleic Acids Res.">
        <title>Genomic blueprint of Hahella chejuensis, a marine microbe producing an algicidal agent.</title>
        <authorList>
            <person name="Jeong H."/>
            <person name="Yim J.H."/>
            <person name="Lee C."/>
            <person name="Choi S.-H."/>
            <person name="Park Y.K."/>
            <person name="Yoon S.H."/>
            <person name="Hur C.-G."/>
            <person name="Kang H.-Y."/>
            <person name="Kim D."/>
            <person name="Lee H.H."/>
            <person name="Park K.H."/>
            <person name="Park S.-H."/>
            <person name="Park H.-S."/>
            <person name="Lee H.K."/>
            <person name="Oh T.K."/>
            <person name="Kim J.F."/>
        </authorList>
    </citation>
    <scope>NUCLEOTIDE SEQUENCE [LARGE SCALE GENOMIC DNA]</scope>
    <source>
        <strain evidence="1 2">KCTC 2396</strain>
    </source>
</reference>
<dbReference type="RefSeq" id="WP_011394763.1">
    <property type="nucleotide sequence ID" value="NC_007645.1"/>
</dbReference>
<dbReference type="EMBL" id="CP000155">
    <property type="protein sequence ID" value="ABC27686.1"/>
    <property type="molecule type" value="Genomic_DNA"/>
</dbReference>
<evidence type="ECO:0000313" key="1">
    <source>
        <dbReference type="EMBL" id="ABC27686.1"/>
    </source>
</evidence>
<organism evidence="1 2">
    <name type="scientific">Hahella chejuensis (strain KCTC 2396)</name>
    <dbReference type="NCBI Taxonomy" id="349521"/>
    <lineage>
        <taxon>Bacteria</taxon>
        <taxon>Pseudomonadati</taxon>
        <taxon>Pseudomonadota</taxon>
        <taxon>Gammaproteobacteria</taxon>
        <taxon>Oceanospirillales</taxon>
        <taxon>Hahellaceae</taxon>
        <taxon>Hahella</taxon>
    </lineage>
</organism>
<dbReference type="eggNOG" id="COG5483">
    <property type="taxonomic scope" value="Bacteria"/>
</dbReference>
<evidence type="ECO:0000313" key="2">
    <source>
        <dbReference type="Proteomes" id="UP000000238"/>
    </source>
</evidence>
<dbReference type="InterPro" id="IPR014519">
    <property type="entry name" value="UCP024492"/>
</dbReference>
<dbReference type="KEGG" id="hch:HCH_00791"/>
<sequence length="198" mass="22858">MSTPPLPLYSIGYATKPIEVFIGQLQSHRIDVVADVRSVPYSRAFHDYNRETLIQHLKDYGIRYVYLGEELGPRSKDPAHYDESRQVQFDRLIQSDLFQSGVGRLKDGLDKGFRIALMCAEKDPASCHRSLLIAYALQREGLTVRHISHEGDIEAQPELERRLMELTGIQPDMLTPEEECRDLAYRKYCQVMAYRKPE</sequence>
<gene>
    <name evidence="1" type="ordered locus">HCH_00791</name>
</gene>
<proteinExistence type="predicted"/>
<dbReference type="Pfam" id="PF04343">
    <property type="entry name" value="DUF488"/>
    <property type="match status" value="1"/>
</dbReference>
<dbReference type="PANTHER" id="PTHR39337:SF1">
    <property type="entry name" value="BLR5642 PROTEIN"/>
    <property type="match status" value="1"/>
</dbReference>